<dbReference type="InterPro" id="IPR039420">
    <property type="entry name" value="WalR-like"/>
</dbReference>
<name>A0A4S8N763_9ACTN</name>
<proteinExistence type="predicted"/>
<dbReference type="SUPFAM" id="SSF46894">
    <property type="entry name" value="C-terminal effector domain of the bipartite response regulators"/>
    <property type="match status" value="1"/>
</dbReference>
<accession>A0A4S8N763</accession>
<dbReference type="PANTHER" id="PTHR43214:SF24">
    <property type="entry name" value="TRANSCRIPTIONAL REGULATORY PROTEIN NARL-RELATED"/>
    <property type="match status" value="1"/>
</dbReference>
<evidence type="ECO:0000259" key="6">
    <source>
        <dbReference type="PROSITE" id="PS50043"/>
    </source>
</evidence>
<dbReference type="GO" id="GO:0003677">
    <property type="term" value="F:DNA binding"/>
    <property type="evidence" value="ECO:0007669"/>
    <property type="project" value="UniProtKB-KW"/>
</dbReference>
<dbReference type="Gene3D" id="3.40.50.2300">
    <property type="match status" value="1"/>
</dbReference>
<dbReference type="RefSeq" id="WP_136563169.1">
    <property type="nucleotide sequence ID" value="NZ_STGW01000007.1"/>
</dbReference>
<keyword evidence="2" id="KW-0805">Transcription regulation</keyword>
<protein>
    <submittedName>
        <fullName evidence="8">Response regulator transcription factor</fullName>
    </submittedName>
</protein>
<feature type="modified residue" description="4-aspartylphosphate" evidence="5">
    <location>
        <position position="64"/>
    </location>
</feature>
<evidence type="ECO:0000313" key="9">
    <source>
        <dbReference type="Proteomes" id="UP000307087"/>
    </source>
</evidence>
<keyword evidence="1 5" id="KW-0597">Phosphoprotein</keyword>
<evidence type="ECO:0000256" key="4">
    <source>
        <dbReference type="ARBA" id="ARBA00023163"/>
    </source>
</evidence>
<reference evidence="8 9" key="1">
    <citation type="journal article" date="2009" name="Int. J. Syst. Evol. Microbiol.">
        <title>Nocardioides caeni sp. nov., isolated from wastewater.</title>
        <authorList>
            <person name="Yoon J.H."/>
            <person name="Kang S.J."/>
            <person name="Park S."/>
            <person name="Kim W."/>
            <person name="Oh T.K."/>
        </authorList>
    </citation>
    <scope>NUCLEOTIDE SEQUENCE [LARGE SCALE GENOMIC DNA]</scope>
    <source>
        <strain evidence="8 9">DSM 23134</strain>
    </source>
</reference>
<dbReference type="PROSITE" id="PS50110">
    <property type="entry name" value="RESPONSE_REGULATORY"/>
    <property type="match status" value="1"/>
</dbReference>
<gene>
    <name evidence="8" type="ORF">E9934_12250</name>
</gene>
<dbReference type="SMART" id="SM00421">
    <property type="entry name" value="HTH_LUXR"/>
    <property type="match status" value="1"/>
</dbReference>
<dbReference type="InterPro" id="IPR011006">
    <property type="entry name" value="CheY-like_superfamily"/>
</dbReference>
<evidence type="ECO:0000256" key="3">
    <source>
        <dbReference type="ARBA" id="ARBA00023125"/>
    </source>
</evidence>
<organism evidence="8 9">
    <name type="scientific">Nocardioides caeni</name>
    <dbReference type="NCBI Taxonomy" id="574700"/>
    <lineage>
        <taxon>Bacteria</taxon>
        <taxon>Bacillati</taxon>
        <taxon>Actinomycetota</taxon>
        <taxon>Actinomycetes</taxon>
        <taxon>Propionibacteriales</taxon>
        <taxon>Nocardioidaceae</taxon>
        <taxon>Nocardioides</taxon>
    </lineage>
</organism>
<dbReference type="Proteomes" id="UP000307087">
    <property type="component" value="Unassembled WGS sequence"/>
</dbReference>
<feature type="domain" description="HTH luxR-type" evidence="6">
    <location>
        <begin position="157"/>
        <end position="222"/>
    </location>
</feature>
<dbReference type="PROSITE" id="PS50043">
    <property type="entry name" value="HTH_LUXR_2"/>
    <property type="match status" value="1"/>
</dbReference>
<keyword evidence="3" id="KW-0238">DNA-binding</keyword>
<dbReference type="PANTHER" id="PTHR43214">
    <property type="entry name" value="TWO-COMPONENT RESPONSE REGULATOR"/>
    <property type="match status" value="1"/>
</dbReference>
<dbReference type="CDD" id="cd17535">
    <property type="entry name" value="REC_NarL-like"/>
    <property type="match status" value="1"/>
</dbReference>
<dbReference type="EMBL" id="STGW01000007">
    <property type="protein sequence ID" value="THV12117.1"/>
    <property type="molecule type" value="Genomic_DNA"/>
</dbReference>
<dbReference type="SMART" id="SM00448">
    <property type="entry name" value="REC"/>
    <property type="match status" value="1"/>
</dbReference>
<dbReference type="Pfam" id="PF00072">
    <property type="entry name" value="Response_reg"/>
    <property type="match status" value="1"/>
</dbReference>
<dbReference type="GO" id="GO:0006355">
    <property type="term" value="P:regulation of DNA-templated transcription"/>
    <property type="evidence" value="ECO:0007669"/>
    <property type="project" value="InterPro"/>
</dbReference>
<evidence type="ECO:0000256" key="5">
    <source>
        <dbReference type="PROSITE-ProRule" id="PRU00169"/>
    </source>
</evidence>
<dbReference type="GO" id="GO:0000160">
    <property type="term" value="P:phosphorelay signal transduction system"/>
    <property type="evidence" value="ECO:0007669"/>
    <property type="project" value="InterPro"/>
</dbReference>
<feature type="domain" description="Response regulatory" evidence="7">
    <location>
        <begin position="13"/>
        <end position="129"/>
    </location>
</feature>
<dbReference type="PRINTS" id="PR00038">
    <property type="entry name" value="HTHLUXR"/>
</dbReference>
<dbReference type="CDD" id="cd06170">
    <property type="entry name" value="LuxR_C_like"/>
    <property type="match status" value="1"/>
</dbReference>
<evidence type="ECO:0000256" key="1">
    <source>
        <dbReference type="ARBA" id="ARBA00022553"/>
    </source>
</evidence>
<dbReference type="OrthoDB" id="9808843at2"/>
<dbReference type="Pfam" id="PF00196">
    <property type="entry name" value="GerE"/>
    <property type="match status" value="1"/>
</dbReference>
<evidence type="ECO:0000256" key="2">
    <source>
        <dbReference type="ARBA" id="ARBA00023015"/>
    </source>
</evidence>
<dbReference type="InterPro" id="IPR001789">
    <property type="entry name" value="Sig_transdc_resp-reg_receiver"/>
</dbReference>
<sequence>MTSDASLPTAPIRVVVVDDHQILRDGLVALLSALPGIDVVGVAADGREAIHVVGEAQPDLVVMDIQMPHLDGIEATRFLTGREPAPRVVMLTMNEDDMTILSAIRAGASGYLLKGAGAAEVEHAIRSAAAGGMVFGAGLAATVAGFFAGSAVTAPRPELPFPDLTDRERDVLERIAAGHSNDAIAAALFVSNKTVRNTVSAIYAKLHATGRADAIVKAREAGFGRDERRGTMEP</sequence>
<dbReference type="InterPro" id="IPR016032">
    <property type="entry name" value="Sig_transdc_resp-reg_C-effctor"/>
</dbReference>
<dbReference type="InterPro" id="IPR058245">
    <property type="entry name" value="NreC/VraR/RcsB-like_REC"/>
</dbReference>
<keyword evidence="4" id="KW-0804">Transcription</keyword>
<evidence type="ECO:0000259" key="7">
    <source>
        <dbReference type="PROSITE" id="PS50110"/>
    </source>
</evidence>
<dbReference type="AlphaFoldDB" id="A0A4S8N763"/>
<keyword evidence="9" id="KW-1185">Reference proteome</keyword>
<dbReference type="SUPFAM" id="SSF52172">
    <property type="entry name" value="CheY-like"/>
    <property type="match status" value="1"/>
</dbReference>
<comment type="caution">
    <text evidence="8">The sequence shown here is derived from an EMBL/GenBank/DDBJ whole genome shotgun (WGS) entry which is preliminary data.</text>
</comment>
<evidence type="ECO:0000313" key="8">
    <source>
        <dbReference type="EMBL" id="THV12117.1"/>
    </source>
</evidence>
<dbReference type="InterPro" id="IPR000792">
    <property type="entry name" value="Tscrpt_reg_LuxR_C"/>
</dbReference>